<organism evidence="1 2">
    <name type="scientific">Vibrio eleionomae</name>
    <dbReference type="NCBI Taxonomy" id="2653505"/>
    <lineage>
        <taxon>Bacteria</taxon>
        <taxon>Pseudomonadati</taxon>
        <taxon>Pseudomonadota</taxon>
        <taxon>Gammaproteobacteria</taxon>
        <taxon>Vibrionales</taxon>
        <taxon>Vibrionaceae</taxon>
        <taxon>Vibrio</taxon>
    </lineage>
</organism>
<accession>A0A7X4LLZ4</accession>
<sequence length="59" mass="6600">MGRSSLIKRMFDCKNGGCAKHLRQHNNMSFTAITFNEKSEDIAAFATSELTDDVFQQSA</sequence>
<protein>
    <submittedName>
        <fullName evidence="1">Uncharacterized protein</fullName>
    </submittedName>
</protein>
<reference evidence="1 2" key="1">
    <citation type="submission" date="2019-10" db="EMBL/GenBank/DDBJ databases">
        <title>Vibrio sp. nov. isolated from a shrimp pond.</title>
        <authorList>
            <person name="Gomez-Gil B."/>
            <person name="Enciso-Ibarra J."/>
            <person name="Enciso-Ibarra K."/>
            <person name="Bolan-Mejia C."/>
        </authorList>
    </citation>
    <scope>NUCLEOTIDE SEQUENCE [LARGE SCALE GENOMIC DNA]</scope>
    <source>
        <strain evidence="1 2">CAIM 722</strain>
    </source>
</reference>
<evidence type="ECO:0000313" key="2">
    <source>
        <dbReference type="Proteomes" id="UP000462621"/>
    </source>
</evidence>
<dbReference type="EMBL" id="WEKT01000021">
    <property type="protein sequence ID" value="MZI94021.1"/>
    <property type="molecule type" value="Genomic_DNA"/>
</dbReference>
<evidence type="ECO:0000313" key="1">
    <source>
        <dbReference type="EMBL" id="MZI94021.1"/>
    </source>
</evidence>
<gene>
    <name evidence="1" type="ORF">F9817_12535</name>
</gene>
<dbReference type="AlphaFoldDB" id="A0A7X4LLZ4"/>
<keyword evidence="2" id="KW-1185">Reference proteome</keyword>
<proteinExistence type="predicted"/>
<comment type="caution">
    <text evidence="1">The sequence shown here is derived from an EMBL/GenBank/DDBJ whole genome shotgun (WGS) entry which is preliminary data.</text>
</comment>
<dbReference type="Proteomes" id="UP000462621">
    <property type="component" value="Unassembled WGS sequence"/>
</dbReference>
<name>A0A7X4LLZ4_9VIBR</name>
<dbReference type="RefSeq" id="WP_161156031.1">
    <property type="nucleotide sequence ID" value="NZ_WEKT01000021.1"/>
</dbReference>